<reference evidence="2" key="2">
    <citation type="journal article" date="2021" name="PeerJ">
        <title>Extensive microbial diversity within the chicken gut microbiome revealed by metagenomics and culture.</title>
        <authorList>
            <person name="Gilroy R."/>
            <person name="Ravi A."/>
            <person name="Getino M."/>
            <person name="Pursley I."/>
            <person name="Horton D.L."/>
            <person name="Alikhan N.F."/>
            <person name="Baker D."/>
            <person name="Gharbi K."/>
            <person name="Hall N."/>
            <person name="Watson M."/>
            <person name="Adriaenssens E.M."/>
            <person name="Foster-Nyarko E."/>
            <person name="Jarju S."/>
            <person name="Secka A."/>
            <person name="Antonio M."/>
            <person name="Oren A."/>
            <person name="Chaudhuri R.R."/>
            <person name="La Ragione R."/>
            <person name="Hildebrand F."/>
            <person name="Pallen M.J."/>
        </authorList>
    </citation>
    <scope>NUCLEOTIDE SEQUENCE</scope>
    <source>
        <strain evidence="2">ChiW13-3771</strain>
    </source>
</reference>
<protein>
    <submittedName>
        <fullName evidence="2">DUF4179 domain-containing protein</fullName>
    </submittedName>
</protein>
<evidence type="ECO:0000313" key="2">
    <source>
        <dbReference type="EMBL" id="HIR88183.1"/>
    </source>
</evidence>
<keyword evidence="1" id="KW-1133">Transmembrane helix</keyword>
<gene>
    <name evidence="2" type="ORF">IAC96_04455</name>
</gene>
<comment type="caution">
    <text evidence="2">The sequence shown here is derived from an EMBL/GenBank/DDBJ whole genome shotgun (WGS) entry which is preliminary data.</text>
</comment>
<dbReference type="Proteomes" id="UP000824201">
    <property type="component" value="Unassembled WGS sequence"/>
</dbReference>
<keyword evidence="1" id="KW-0472">Membrane</keyword>
<reference evidence="2" key="1">
    <citation type="submission" date="2020-10" db="EMBL/GenBank/DDBJ databases">
        <authorList>
            <person name="Gilroy R."/>
        </authorList>
    </citation>
    <scope>NUCLEOTIDE SEQUENCE</scope>
    <source>
        <strain evidence="2">ChiW13-3771</strain>
    </source>
</reference>
<accession>A0A9D1JCI1</accession>
<sequence>MKKNYSQKEMKRILKKEIGLSNIVNQKIDDAFEQIKPNYQRSRENDGIIPYRKKIHWKTSVVAIGVLILVCAGVTGVAYSIGNWHPIMTWLFGADEQIQEKMDQIGLSDKPEANIASLDNINVEMVQSIADNRFLYLLLKVTATDGTVFPFKEADIPEEAKETMGIVYEISPSIGDATMVVDEGEEEIFITVPKIYPAEDEHSFYCELLSQGQAMNINGQMVTLTLKDIFPEGDKVRKWENQISKQACLEAGGSINKDDIDWEEWSKKIPKPEEIKREGEWKLTWEMKATNKQIYIKDKELPQYGTVIRNIAISPISLMMEYDWSIFERYGVTEYQYFGEPFLPTHFRMKDGTIVESGFGLGGSVSGYKDEAMTEYEIIGRMDEIIDVDNIQSVILTYTRDQSQVEIPVE</sequence>
<proteinExistence type="predicted"/>
<evidence type="ECO:0000256" key="1">
    <source>
        <dbReference type="SAM" id="Phobius"/>
    </source>
</evidence>
<feature type="transmembrane region" description="Helical" evidence="1">
    <location>
        <begin position="61"/>
        <end position="81"/>
    </location>
</feature>
<name>A0A9D1JCI1_9FIRM</name>
<organism evidence="2 3">
    <name type="scientific">Candidatus Fimimorpha faecalis</name>
    <dbReference type="NCBI Taxonomy" id="2840824"/>
    <lineage>
        <taxon>Bacteria</taxon>
        <taxon>Bacillati</taxon>
        <taxon>Bacillota</taxon>
        <taxon>Clostridia</taxon>
        <taxon>Eubacteriales</taxon>
        <taxon>Candidatus Fimimorpha</taxon>
    </lineage>
</organism>
<keyword evidence="1" id="KW-0812">Transmembrane</keyword>
<dbReference type="AlphaFoldDB" id="A0A9D1JCI1"/>
<dbReference type="EMBL" id="DVHN01000051">
    <property type="protein sequence ID" value="HIR88183.1"/>
    <property type="molecule type" value="Genomic_DNA"/>
</dbReference>
<evidence type="ECO:0000313" key="3">
    <source>
        <dbReference type="Proteomes" id="UP000824201"/>
    </source>
</evidence>